<dbReference type="Proteomes" id="UP000734854">
    <property type="component" value="Unassembled WGS sequence"/>
</dbReference>
<feature type="transmembrane region" description="Helical" evidence="6">
    <location>
        <begin position="554"/>
        <end position="573"/>
    </location>
</feature>
<comment type="similarity">
    <text evidence="2">Belongs to the major facilitator superfamily. Proton-dependent oligopeptide transporter (POT/PTR) (TC 2.A.17) family.</text>
</comment>
<feature type="transmembrane region" description="Helical" evidence="6">
    <location>
        <begin position="129"/>
        <end position="147"/>
    </location>
</feature>
<dbReference type="SUPFAM" id="SSF51182">
    <property type="entry name" value="RmlC-like cupins"/>
    <property type="match status" value="1"/>
</dbReference>
<evidence type="ECO:0000313" key="8">
    <source>
        <dbReference type="EMBL" id="KAG6497613.1"/>
    </source>
</evidence>
<sequence length="705" mass="77973">MEGKRSKALHPLRSLLHSLRDMAMERDDSMERGEGSPLILLVITSFFRVAAFFNPLLDLLEWKCLGFEYLDSVAFNGIGANLIVYLHTVLHGNNAATAANVATWSGTCFLTPLFGAIVADTYWGNYKTILVSLIVYLIGMVTVTSSAFSATSKSFDCEGGSCHSSSTFLFCGLYLVAIGSGGVKAALLPFGAEQFDDEIPLERERKGAFFGWFYLCITLGALTSGTFIVWIQENIDWGLGYCIATICMAAALAAFVLGTPNFRRRLPTGSPLESIVQVMVASYKKWNAELPRDSSLLFEINKITSGGQQKLPHTNEFRFLDKAATMSALDLKDGSRQSSWSLCTVTQVEELKMFLRLIPIWANSIVYAAVFAQMFTTFIQQGSTMNPKIGSFSIPPASLCSFEIISVMGWVFVYNNFIAPASKKYLGNGTGLSQLQRMGIGRFLLVLAMLTAACNESRRLASAKAGETLSILWQLPQFFVLASSEVFNNITQLEFFFAQAPDRMKSICTAMVLFSMSLGNYLNSFIITVIAKVTSGEGELGWIPDDLNKGHLDYYFLALAGLSVVNFFAYQSLAGSYTLKKVISETSSSGIPVTCSRPEPSLEVVYNVRVERDLSPERMAELGVDRWAVWKSGARSRLPWEWNVDQQVYVVSGEVRVVPEGAKSGERYMKFVAGDLVHYPKWFGADLLFDGPYEERYRFLAPGDD</sequence>
<dbReference type="InterPro" id="IPR008579">
    <property type="entry name" value="UGlyAH_Cupin_dom"/>
</dbReference>
<dbReference type="InterPro" id="IPR014710">
    <property type="entry name" value="RmlC-like_jellyroll"/>
</dbReference>
<feature type="transmembrane region" description="Helical" evidence="6">
    <location>
        <begin position="237"/>
        <end position="257"/>
    </location>
</feature>
<dbReference type="InterPro" id="IPR036259">
    <property type="entry name" value="MFS_trans_sf"/>
</dbReference>
<keyword evidence="9" id="KW-1185">Reference proteome</keyword>
<feature type="transmembrane region" description="Helical" evidence="6">
    <location>
        <begin position="392"/>
        <end position="414"/>
    </location>
</feature>
<feature type="transmembrane region" description="Helical" evidence="6">
    <location>
        <begin position="167"/>
        <end position="188"/>
    </location>
</feature>
<gene>
    <name evidence="8" type="ORF">ZIOFF_045517</name>
</gene>
<feature type="transmembrane region" description="Helical" evidence="6">
    <location>
        <begin position="360"/>
        <end position="380"/>
    </location>
</feature>
<proteinExistence type="inferred from homology"/>
<feature type="transmembrane region" description="Helical" evidence="6">
    <location>
        <begin position="102"/>
        <end position="122"/>
    </location>
</feature>
<accession>A0A8J5FYQ9</accession>
<dbReference type="InterPro" id="IPR000109">
    <property type="entry name" value="POT_fam"/>
</dbReference>
<feature type="transmembrane region" description="Helical" evidence="6">
    <location>
        <begin position="209"/>
        <end position="231"/>
    </location>
</feature>
<dbReference type="Pfam" id="PF00854">
    <property type="entry name" value="PTR2"/>
    <property type="match status" value="1"/>
</dbReference>
<comment type="caution">
    <text evidence="8">The sequence shown here is derived from an EMBL/GenBank/DDBJ whole genome shotgun (WGS) entry which is preliminary data.</text>
</comment>
<name>A0A8J5FYQ9_ZINOF</name>
<evidence type="ECO:0000256" key="5">
    <source>
        <dbReference type="ARBA" id="ARBA00023136"/>
    </source>
</evidence>
<dbReference type="GO" id="GO:0016020">
    <property type="term" value="C:membrane"/>
    <property type="evidence" value="ECO:0007669"/>
    <property type="project" value="UniProtKB-SubCell"/>
</dbReference>
<evidence type="ECO:0000256" key="6">
    <source>
        <dbReference type="SAM" id="Phobius"/>
    </source>
</evidence>
<dbReference type="AlphaFoldDB" id="A0A8J5FYQ9"/>
<keyword evidence="3 6" id="KW-0812">Transmembrane</keyword>
<feature type="transmembrane region" description="Helical" evidence="6">
    <location>
        <begin position="38"/>
        <end position="57"/>
    </location>
</feature>
<keyword evidence="5 6" id="KW-0472">Membrane</keyword>
<dbReference type="Gene3D" id="1.20.1250.20">
    <property type="entry name" value="MFS general substrate transporter like domains"/>
    <property type="match status" value="1"/>
</dbReference>
<dbReference type="Gene3D" id="2.60.120.10">
    <property type="entry name" value="Jelly Rolls"/>
    <property type="match status" value="1"/>
</dbReference>
<dbReference type="InterPro" id="IPR011051">
    <property type="entry name" value="RmlC_Cupin_sf"/>
</dbReference>
<evidence type="ECO:0000256" key="2">
    <source>
        <dbReference type="ARBA" id="ARBA00005982"/>
    </source>
</evidence>
<evidence type="ECO:0000256" key="3">
    <source>
        <dbReference type="ARBA" id="ARBA00022692"/>
    </source>
</evidence>
<dbReference type="EMBL" id="JACMSC010000012">
    <property type="protein sequence ID" value="KAG6497613.1"/>
    <property type="molecule type" value="Genomic_DNA"/>
</dbReference>
<feature type="transmembrane region" description="Helical" evidence="6">
    <location>
        <begin position="512"/>
        <end position="534"/>
    </location>
</feature>
<feature type="domain" description="(S)-ureidoglycine aminohydrolase cupin" evidence="7">
    <location>
        <begin position="620"/>
        <end position="686"/>
    </location>
</feature>
<evidence type="ECO:0000256" key="1">
    <source>
        <dbReference type="ARBA" id="ARBA00004141"/>
    </source>
</evidence>
<evidence type="ECO:0000313" key="9">
    <source>
        <dbReference type="Proteomes" id="UP000734854"/>
    </source>
</evidence>
<reference evidence="8 9" key="1">
    <citation type="submission" date="2020-08" db="EMBL/GenBank/DDBJ databases">
        <title>Plant Genome Project.</title>
        <authorList>
            <person name="Zhang R.-G."/>
        </authorList>
    </citation>
    <scope>NUCLEOTIDE SEQUENCE [LARGE SCALE GENOMIC DNA]</scope>
    <source>
        <tissue evidence="8">Rhizome</tissue>
    </source>
</reference>
<evidence type="ECO:0000256" key="4">
    <source>
        <dbReference type="ARBA" id="ARBA00022989"/>
    </source>
</evidence>
<dbReference type="GO" id="GO:0022857">
    <property type="term" value="F:transmembrane transporter activity"/>
    <property type="evidence" value="ECO:0007669"/>
    <property type="project" value="InterPro"/>
</dbReference>
<organism evidence="8 9">
    <name type="scientific">Zingiber officinale</name>
    <name type="common">Ginger</name>
    <name type="synonym">Amomum zingiber</name>
    <dbReference type="NCBI Taxonomy" id="94328"/>
    <lineage>
        <taxon>Eukaryota</taxon>
        <taxon>Viridiplantae</taxon>
        <taxon>Streptophyta</taxon>
        <taxon>Embryophyta</taxon>
        <taxon>Tracheophyta</taxon>
        <taxon>Spermatophyta</taxon>
        <taxon>Magnoliopsida</taxon>
        <taxon>Liliopsida</taxon>
        <taxon>Zingiberales</taxon>
        <taxon>Zingiberaceae</taxon>
        <taxon>Zingiber</taxon>
    </lineage>
</organism>
<protein>
    <recommendedName>
        <fullName evidence="7">(S)-ureidoglycine aminohydrolase cupin domain-containing protein</fullName>
    </recommendedName>
</protein>
<dbReference type="Pfam" id="PF05899">
    <property type="entry name" value="Cupin_3"/>
    <property type="match status" value="1"/>
</dbReference>
<evidence type="ECO:0000259" key="7">
    <source>
        <dbReference type="Pfam" id="PF05899"/>
    </source>
</evidence>
<keyword evidence="4 6" id="KW-1133">Transmembrane helix</keyword>
<dbReference type="PANTHER" id="PTHR11654">
    <property type="entry name" value="OLIGOPEPTIDE TRANSPORTER-RELATED"/>
    <property type="match status" value="1"/>
</dbReference>
<dbReference type="SUPFAM" id="SSF103473">
    <property type="entry name" value="MFS general substrate transporter"/>
    <property type="match status" value="1"/>
</dbReference>
<comment type="subcellular location">
    <subcellularLocation>
        <location evidence="1">Membrane</location>
        <topology evidence="1">Multi-pass membrane protein</topology>
    </subcellularLocation>
</comment>